<dbReference type="AlphaFoldDB" id="A0A368XSH9"/>
<feature type="compositionally biased region" description="Low complexity" evidence="1">
    <location>
        <begin position="187"/>
        <end position="221"/>
    </location>
</feature>
<keyword evidence="2" id="KW-0472">Membrane</keyword>
<keyword evidence="4" id="KW-1185">Reference proteome</keyword>
<sequence length="728" mass="76805">MGLGLLGVAVGSSALSLGRARGNVVLGQPLSLAVEIRVDQPEDATAQCFRIEVFHGDTLVESSRVRLMVQAPATGSQEAVLRIRSNAVIDEPVVGLVLHALCGHGGVRRYDFLPEFPAELKTAAGPVDLARPLPAPPSVAAAPLPQADAVRPAPAPAPAPRAAAAPTPRPVQRQAQRPAARPPAPARAPAQAAAPKSASAPRPAPAKAQAAASAPATGAPRLTLDAPATPVAGMQPSPALNSQLIDDAAQREAVAAIWRALRTTPEEIVRDKQRLEALEAQQAVQRKQAAEPTAAERELRARLERAERRLDEAESGRVDILFVYGLLALLALMVALAAYFWQRARHAALAAAHWSGDVDPRNTAGAPVPAVVPPPVTRPPVVSRPSLADEFLDSEPASALGVGRPSTVDTGAVAAAVFAHDRVQRVDVSRPVRPDEFVDVQQHADFFVSLGQYEQAIEVLQQHLDEHQDMSPLAFLELFGIYHQQGRKDDFNALRARFERRFNAHVPNFAAFADEGLGLEDYPATLLSIETAWGHVRVLDTIEANLLRHPDDTGRPLDLAAYRDLLMLYGVAQDVFVPAGGSRSPSGFGVIPPPAPAGAGQRGAGFGLQAGAPLMAGAATDSMLDLVPDSGQAPLPTAHDGSGLELDIDLSTSTGEVAALPELSLVDIDLPLLDDDAFAQVPASAPTPMVPPVDRPAKSDKPEIDSGLIDFDLFDPNTEARIAPKSTR</sequence>
<evidence type="ECO:0008006" key="5">
    <source>
        <dbReference type="Google" id="ProtNLM"/>
    </source>
</evidence>
<gene>
    <name evidence="3" type="ORF">DES41_10564</name>
</gene>
<protein>
    <recommendedName>
        <fullName evidence="5">Tfp pilus assembly protein FimV</fullName>
    </recommendedName>
</protein>
<name>A0A368XSH9_9BURK</name>
<accession>A0A368XSH9</accession>
<keyword evidence="2" id="KW-1133">Transmembrane helix</keyword>
<evidence type="ECO:0000313" key="3">
    <source>
        <dbReference type="EMBL" id="RCW70126.1"/>
    </source>
</evidence>
<feature type="region of interest" description="Disordered" evidence="1">
    <location>
        <begin position="682"/>
        <end position="710"/>
    </location>
</feature>
<reference evidence="3 4" key="1">
    <citation type="submission" date="2018-07" db="EMBL/GenBank/DDBJ databases">
        <title>Genomic Encyclopedia of Type Strains, Phase IV (KMG-IV): sequencing the most valuable type-strain genomes for metagenomic binning, comparative biology and taxonomic classification.</title>
        <authorList>
            <person name="Goeker M."/>
        </authorList>
    </citation>
    <scope>NUCLEOTIDE SEQUENCE [LARGE SCALE GENOMIC DNA]</scope>
    <source>
        <strain evidence="3 4">DSM 21634</strain>
    </source>
</reference>
<feature type="region of interest" description="Disordered" evidence="1">
    <location>
        <begin position="149"/>
        <end position="235"/>
    </location>
</feature>
<evidence type="ECO:0000313" key="4">
    <source>
        <dbReference type="Proteomes" id="UP000252884"/>
    </source>
</evidence>
<keyword evidence="2" id="KW-0812">Transmembrane</keyword>
<feature type="compositionally biased region" description="Low complexity" evidence="1">
    <location>
        <begin position="160"/>
        <end position="179"/>
    </location>
</feature>
<comment type="caution">
    <text evidence="3">The sequence shown here is derived from an EMBL/GenBank/DDBJ whole genome shotgun (WGS) entry which is preliminary data.</text>
</comment>
<dbReference type="EMBL" id="QPJK01000005">
    <property type="protein sequence ID" value="RCW70126.1"/>
    <property type="molecule type" value="Genomic_DNA"/>
</dbReference>
<feature type="compositionally biased region" description="Basic and acidic residues" evidence="1">
    <location>
        <begin position="695"/>
        <end position="704"/>
    </location>
</feature>
<proteinExistence type="predicted"/>
<organism evidence="3 4">
    <name type="scientific">Pseudorhodoferax soli</name>
    <dbReference type="NCBI Taxonomy" id="545864"/>
    <lineage>
        <taxon>Bacteria</taxon>
        <taxon>Pseudomonadati</taxon>
        <taxon>Pseudomonadota</taxon>
        <taxon>Betaproteobacteria</taxon>
        <taxon>Burkholderiales</taxon>
        <taxon>Comamonadaceae</taxon>
    </lineage>
</organism>
<evidence type="ECO:0000256" key="2">
    <source>
        <dbReference type="SAM" id="Phobius"/>
    </source>
</evidence>
<evidence type="ECO:0000256" key="1">
    <source>
        <dbReference type="SAM" id="MobiDB-lite"/>
    </source>
</evidence>
<dbReference type="Proteomes" id="UP000252884">
    <property type="component" value="Unassembled WGS sequence"/>
</dbReference>
<feature type="transmembrane region" description="Helical" evidence="2">
    <location>
        <begin position="321"/>
        <end position="341"/>
    </location>
</feature>